<dbReference type="Proteomes" id="UP000216446">
    <property type="component" value="Unassembled WGS sequence"/>
</dbReference>
<evidence type="ECO:0000313" key="7">
    <source>
        <dbReference type="Proteomes" id="UP000216446"/>
    </source>
</evidence>
<keyword evidence="4" id="KW-0325">Glycoprotein</keyword>
<sequence length="724" mass="74129">MRIAALLALLLVSVPLAAQPLLSRYSVRSPNSQPNGFFGRVIETIGDADGDGVQDFLVGAYNEDPTGSLNNIGRAYYFSGADGSVIRTFDSPNAQASGFFAVSAAAAGDVNGDGTPDFLAGSYHTVNGLTVAGRAYLISGADGATLRSFESPDPERDGFYSFNVAAPGDLDGDGIGDYVIGAPSEDVVVGGNTVVDHGVAYAYSGADGSLLWTSTPQTQEASIFYGRVASVGGDLNGDGTPDLITSAVQATSSVGLQTGLAYAVSGSDGSILYQMESGNAAFNNFGGFGWSITGLTDLDGDGVRDIGVGAPYEGVAGTHVRDGSVSFFSGASGASFGTYFEEERQAERLFGWTVREIGDLNGDGVPEIGVSAPSQFSAYQDRGGIFADPFAGALFITSGSDIGMASAEDIAEVYPTLPDFPTQFRWRFGETFAALGDTDGDGLPEIAVGAPNQGTNIGFVGVFSGASILAISDVDVSAEDEQPIGGDGTYGFASTAASLVLNTVSTLRGDEAAETLAAGNGTSIRVRRHASPPNGTEGIAEAEVAGYRWTFTSDGPLSFGTTSEARFQLSEIPNSQVVDPGGIVVYHRASIGGGAFEALPTSYDAASGQIVATGFTTLGEFAFASDTNPLPGEPGAGASGVAVRAFPNPGSDAMTVAVMAPEAGVVRATVHDALGREVALLHDGPLAAGEQLLPLDARTLSPGVYMLRVTTPEATVTRRLTVVR</sequence>
<gene>
    <name evidence="6" type="ORF">BSZ36_11785</name>
</gene>
<name>A0A259U1A8_9BACT</name>
<dbReference type="Pfam" id="PF01839">
    <property type="entry name" value="FG-GAP"/>
    <property type="match status" value="3"/>
</dbReference>
<evidence type="ECO:0000256" key="5">
    <source>
        <dbReference type="SAM" id="SignalP"/>
    </source>
</evidence>
<dbReference type="InterPro" id="IPR026444">
    <property type="entry name" value="Secre_tail"/>
</dbReference>
<proteinExistence type="predicted"/>
<dbReference type="Gene3D" id="2.130.10.130">
    <property type="entry name" value="Integrin alpha, N-terminal"/>
    <property type="match status" value="3"/>
</dbReference>
<protein>
    <recommendedName>
        <fullName evidence="8">Secretion system C-terminal sorting domain-containing protein</fullName>
    </recommendedName>
</protein>
<comment type="caution">
    <text evidence="6">The sequence shown here is derived from an EMBL/GenBank/DDBJ whole genome shotgun (WGS) entry which is preliminary data.</text>
</comment>
<evidence type="ECO:0000256" key="3">
    <source>
        <dbReference type="ARBA" id="ARBA00022801"/>
    </source>
</evidence>
<keyword evidence="1 5" id="KW-0732">Signal</keyword>
<dbReference type="InterPro" id="IPR000413">
    <property type="entry name" value="Integrin_alpha"/>
</dbReference>
<evidence type="ECO:0000313" key="6">
    <source>
        <dbReference type="EMBL" id="OZC03604.1"/>
    </source>
</evidence>
<dbReference type="InParanoid" id="A0A259U1A8"/>
<dbReference type="PANTHER" id="PTHR23221">
    <property type="entry name" value="GLYCOSYLPHOSPHATIDYLINOSITOL PHOSPHOLIPASE D"/>
    <property type="match status" value="1"/>
</dbReference>
<dbReference type="NCBIfam" id="TIGR04183">
    <property type="entry name" value="Por_Secre_tail"/>
    <property type="match status" value="1"/>
</dbReference>
<evidence type="ECO:0000256" key="1">
    <source>
        <dbReference type="ARBA" id="ARBA00022729"/>
    </source>
</evidence>
<dbReference type="SUPFAM" id="SSF69318">
    <property type="entry name" value="Integrin alpha N-terminal domain"/>
    <property type="match status" value="1"/>
</dbReference>
<dbReference type="GO" id="GO:0007155">
    <property type="term" value="P:cell adhesion"/>
    <property type="evidence" value="ECO:0007669"/>
    <property type="project" value="InterPro"/>
</dbReference>
<feature type="signal peptide" evidence="5">
    <location>
        <begin position="1"/>
        <end position="18"/>
    </location>
</feature>
<keyword evidence="2" id="KW-0677">Repeat</keyword>
<dbReference type="GO" id="GO:0016787">
    <property type="term" value="F:hydrolase activity"/>
    <property type="evidence" value="ECO:0007669"/>
    <property type="project" value="UniProtKB-KW"/>
</dbReference>
<evidence type="ECO:0008006" key="8">
    <source>
        <dbReference type="Google" id="ProtNLM"/>
    </source>
</evidence>
<dbReference type="SMART" id="SM00191">
    <property type="entry name" value="Int_alpha"/>
    <property type="match status" value="7"/>
</dbReference>
<dbReference type="GO" id="GO:0008305">
    <property type="term" value="C:integrin complex"/>
    <property type="evidence" value="ECO:0007669"/>
    <property type="project" value="InterPro"/>
</dbReference>
<dbReference type="AlphaFoldDB" id="A0A259U1A8"/>
<organism evidence="6 7">
    <name type="scientific">Rubricoccus marinus</name>
    <dbReference type="NCBI Taxonomy" id="716817"/>
    <lineage>
        <taxon>Bacteria</taxon>
        <taxon>Pseudomonadati</taxon>
        <taxon>Rhodothermota</taxon>
        <taxon>Rhodothermia</taxon>
        <taxon>Rhodothermales</taxon>
        <taxon>Rubricoccaceae</taxon>
        <taxon>Rubricoccus</taxon>
    </lineage>
</organism>
<evidence type="ECO:0000256" key="2">
    <source>
        <dbReference type="ARBA" id="ARBA00022737"/>
    </source>
</evidence>
<dbReference type="InterPro" id="IPR013519">
    <property type="entry name" value="Int_alpha_beta-p"/>
</dbReference>
<dbReference type="PROSITE" id="PS51470">
    <property type="entry name" value="FG_GAP"/>
    <property type="match status" value="4"/>
</dbReference>
<dbReference type="OrthoDB" id="883622at2"/>
<accession>A0A259U1A8</accession>
<dbReference type="PRINTS" id="PR01185">
    <property type="entry name" value="INTEGRINA"/>
</dbReference>
<dbReference type="InterPro" id="IPR028994">
    <property type="entry name" value="Integrin_alpha_N"/>
</dbReference>
<evidence type="ECO:0000256" key="4">
    <source>
        <dbReference type="ARBA" id="ARBA00023180"/>
    </source>
</evidence>
<reference evidence="6 7" key="1">
    <citation type="submission" date="2016-11" db="EMBL/GenBank/DDBJ databases">
        <title>Study of marine rhodopsin-containing bacteria.</title>
        <authorList>
            <person name="Yoshizawa S."/>
            <person name="Kumagai Y."/>
            <person name="Kogure K."/>
        </authorList>
    </citation>
    <scope>NUCLEOTIDE SEQUENCE [LARGE SCALE GENOMIC DNA]</scope>
    <source>
        <strain evidence="6 7">SG-29</strain>
    </source>
</reference>
<feature type="chain" id="PRO_5013351287" description="Secretion system C-terminal sorting domain-containing protein" evidence="5">
    <location>
        <begin position="19"/>
        <end position="724"/>
    </location>
</feature>
<dbReference type="PANTHER" id="PTHR23221:SF7">
    <property type="entry name" value="PHOSPHATIDYLINOSITOL-GLYCAN-SPECIFIC PHOSPHOLIPASE D"/>
    <property type="match status" value="1"/>
</dbReference>
<dbReference type="RefSeq" id="WP_094549149.1">
    <property type="nucleotide sequence ID" value="NZ_MQWB01000001.1"/>
</dbReference>
<dbReference type="InterPro" id="IPR013517">
    <property type="entry name" value="FG-GAP"/>
</dbReference>
<keyword evidence="3" id="KW-0378">Hydrolase</keyword>
<keyword evidence="7" id="KW-1185">Reference proteome</keyword>
<dbReference type="EMBL" id="MQWB01000001">
    <property type="protein sequence ID" value="OZC03604.1"/>
    <property type="molecule type" value="Genomic_DNA"/>
</dbReference>